<feature type="region of interest" description="Disordered" evidence="8">
    <location>
        <begin position="1"/>
        <end position="65"/>
    </location>
</feature>
<dbReference type="Proteomes" id="UP000559256">
    <property type="component" value="Unassembled WGS sequence"/>
</dbReference>
<feature type="compositionally biased region" description="Low complexity" evidence="8">
    <location>
        <begin position="142"/>
        <end position="151"/>
    </location>
</feature>
<dbReference type="GO" id="GO:0005634">
    <property type="term" value="C:nucleus"/>
    <property type="evidence" value="ECO:0007669"/>
    <property type="project" value="UniProtKB-SubCell"/>
</dbReference>
<keyword evidence="11" id="KW-1185">Reference proteome</keyword>
<reference evidence="10 11" key="1">
    <citation type="journal article" date="2020" name="ISME J.">
        <title>Uncovering the hidden diversity of litter-decomposition mechanisms in mushroom-forming fungi.</title>
        <authorList>
            <person name="Floudas D."/>
            <person name="Bentzer J."/>
            <person name="Ahren D."/>
            <person name="Johansson T."/>
            <person name="Persson P."/>
            <person name="Tunlid A."/>
        </authorList>
    </citation>
    <scope>NUCLEOTIDE SEQUENCE [LARGE SCALE GENOMIC DNA]</scope>
    <source>
        <strain evidence="10 11">CBS 291.85</strain>
    </source>
</reference>
<feature type="compositionally biased region" description="Low complexity" evidence="8">
    <location>
        <begin position="7"/>
        <end position="18"/>
    </location>
</feature>
<dbReference type="InterPro" id="IPR056751">
    <property type="entry name" value="PAS_13"/>
</dbReference>
<dbReference type="SMART" id="SM00066">
    <property type="entry name" value="GAL4"/>
    <property type="match status" value="1"/>
</dbReference>
<keyword evidence="3" id="KW-0862">Zinc</keyword>
<evidence type="ECO:0000256" key="6">
    <source>
        <dbReference type="ARBA" id="ARBA00023163"/>
    </source>
</evidence>
<dbReference type="GO" id="GO:0000977">
    <property type="term" value="F:RNA polymerase II transcription regulatory region sequence-specific DNA binding"/>
    <property type="evidence" value="ECO:0007669"/>
    <property type="project" value="TreeGrafter"/>
</dbReference>
<dbReference type="InterPro" id="IPR001138">
    <property type="entry name" value="Zn2Cys6_DnaBD"/>
</dbReference>
<dbReference type="GO" id="GO:0008270">
    <property type="term" value="F:zinc ion binding"/>
    <property type="evidence" value="ECO:0007669"/>
    <property type="project" value="InterPro"/>
</dbReference>
<keyword evidence="2" id="KW-0479">Metal-binding</keyword>
<keyword evidence="5" id="KW-0238">DNA-binding</keyword>
<comment type="caution">
    <text evidence="10">The sequence shown here is derived from an EMBL/GenBank/DDBJ whole genome shotgun (WGS) entry which is preliminary data.</text>
</comment>
<evidence type="ECO:0000256" key="2">
    <source>
        <dbReference type="ARBA" id="ARBA00022723"/>
    </source>
</evidence>
<dbReference type="Gene3D" id="4.10.240.10">
    <property type="entry name" value="Zn(2)-C6 fungal-type DNA-binding domain"/>
    <property type="match status" value="1"/>
</dbReference>
<dbReference type="Pfam" id="PF00172">
    <property type="entry name" value="Zn_clus"/>
    <property type="match status" value="1"/>
</dbReference>
<dbReference type="PANTHER" id="PTHR31986">
    <property type="entry name" value="REGULATOR OF DRUG SENSITIVITY 2"/>
    <property type="match status" value="1"/>
</dbReference>
<feature type="compositionally biased region" description="Polar residues" evidence="8">
    <location>
        <begin position="566"/>
        <end position="578"/>
    </location>
</feature>
<evidence type="ECO:0000256" key="5">
    <source>
        <dbReference type="ARBA" id="ARBA00023125"/>
    </source>
</evidence>
<keyword evidence="4" id="KW-0805">Transcription regulation</keyword>
<feature type="region of interest" description="Disordered" evidence="8">
    <location>
        <begin position="242"/>
        <end position="274"/>
    </location>
</feature>
<dbReference type="AlphaFoldDB" id="A0A8H5G5P3"/>
<keyword evidence="6" id="KW-0804">Transcription</keyword>
<sequence>MNGGTLSASASTTTASSSGNEGIRTGTSGFGAGSGIGGTTTTATVATVPVGGESGEPGGKKKKAPKRRKVNHACLYCRRSHMTCDEGRPCQRCVKREIGHLCHDEQRPSKQDRHASQPSSETAIASTTTLYPPTASTSRSITPTTVPGSVTGTGTVSTTLPYLIQPQPQPQPQVEAQPSFYYGGYGGYGGEAFGSEFSMLSDFLETLDDSTFFSSASTTGATLSPTLMFTAYVPPASTTTGTTATNGGLATTTATTIPAPGTTTTTTTASINGVPPTTAAILTEAGLTPNSNAEPDTEDASTPSTSNQPSSDSTTTNIPNAATTTTTSTTIKIEDDAESDATQLTLPLPAPTKTEKFLLTAADQDSGLSRDERLSRVIRSKYEAGLLKPYNYVKGYARLSRWMDVNEFSQLVGVDGYLMREGRLCIYELMAEESAVNYWEVSLLVSSVCEVVFADKSVLSSFLPGLYPILYTFTSPSLLLQRTFHSTILVLSPYPPNLSKYGNVAFDSSQKAVLTSCVLRYKPILSVGGGGGSSSSTTAAGPGPGGQVVGAGLGSRFGYPAPMLPPSNSNGNKNVNGTSGAGDADAGSGVSENGTGTGGGAEDVDDQMKEAGLINCCFSFTIRRDKWGIPSMIVGNFIRC</sequence>
<dbReference type="CDD" id="cd00067">
    <property type="entry name" value="GAL4"/>
    <property type="match status" value="1"/>
</dbReference>
<feature type="compositionally biased region" description="Polar residues" evidence="8">
    <location>
        <begin position="116"/>
        <end position="141"/>
    </location>
</feature>
<feature type="compositionally biased region" description="Polar residues" evidence="8">
    <location>
        <begin position="288"/>
        <end position="312"/>
    </location>
</feature>
<dbReference type="PROSITE" id="PS50048">
    <property type="entry name" value="ZN2_CY6_FUNGAL_2"/>
    <property type="match status" value="1"/>
</dbReference>
<dbReference type="Pfam" id="PF24990">
    <property type="entry name" value="PAS_13"/>
    <property type="match status" value="1"/>
</dbReference>
<evidence type="ECO:0000313" key="11">
    <source>
        <dbReference type="Proteomes" id="UP000559256"/>
    </source>
</evidence>
<protein>
    <recommendedName>
        <fullName evidence="9">Zn(2)-C6 fungal-type domain-containing protein</fullName>
    </recommendedName>
</protein>
<dbReference type="InterPro" id="IPR036864">
    <property type="entry name" value="Zn2-C6_fun-type_DNA-bd_sf"/>
</dbReference>
<feature type="region of interest" description="Disordered" evidence="8">
    <location>
        <begin position="287"/>
        <end position="328"/>
    </location>
</feature>
<name>A0A8H5G5P3_9AGAR</name>
<proteinExistence type="predicted"/>
<dbReference type="FunFam" id="4.10.240.10:FF:000002">
    <property type="entry name" value="Zn cluster transcription factor Rds2"/>
    <property type="match status" value="1"/>
</dbReference>
<feature type="compositionally biased region" description="Low complexity" evidence="8">
    <location>
        <begin position="242"/>
        <end position="269"/>
    </location>
</feature>
<feature type="compositionally biased region" description="Low complexity" evidence="8">
    <location>
        <begin position="313"/>
        <end position="328"/>
    </location>
</feature>
<feature type="compositionally biased region" description="Basic and acidic residues" evidence="8">
    <location>
        <begin position="104"/>
        <end position="115"/>
    </location>
</feature>
<gene>
    <name evidence="10" type="ORF">D9758_008588</name>
</gene>
<dbReference type="PROSITE" id="PS00463">
    <property type="entry name" value="ZN2_CY6_FUNGAL_1"/>
    <property type="match status" value="1"/>
</dbReference>
<comment type="subcellular location">
    <subcellularLocation>
        <location evidence="1">Nucleus</location>
    </subcellularLocation>
</comment>
<evidence type="ECO:0000256" key="4">
    <source>
        <dbReference type="ARBA" id="ARBA00023015"/>
    </source>
</evidence>
<feature type="compositionally biased region" description="Low complexity" evidence="8">
    <location>
        <begin position="39"/>
        <end position="51"/>
    </location>
</feature>
<keyword evidence="7" id="KW-0539">Nucleus</keyword>
<dbReference type="PANTHER" id="PTHR31986:SF7">
    <property type="entry name" value="REGULATOR OF DRUG SENSITIVITY 2"/>
    <property type="match status" value="1"/>
</dbReference>
<evidence type="ECO:0000256" key="3">
    <source>
        <dbReference type="ARBA" id="ARBA00022833"/>
    </source>
</evidence>
<dbReference type="SUPFAM" id="SSF57701">
    <property type="entry name" value="Zn2/Cys6 DNA-binding domain"/>
    <property type="match status" value="1"/>
</dbReference>
<dbReference type="OrthoDB" id="65716at2759"/>
<dbReference type="GO" id="GO:0000981">
    <property type="term" value="F:DNA-binding transcription factor activity, RNA polymerase II-specific"/>
    <property type="evidence" value="ECO:0007669"/>
    <property type="project" value="InterPro"/>
</dbReference>
<evidence type="ECO:0000256" key="1">
    <source>
        <dbReference type="ARBA" id="ARBA00004123"/>
    </source>
</evidence>
<dbReference type="EMBL" id="JAACJM010000048">
    <property type="protein sequence ID" value="KAF5358803.1"/>
    <property type="molecule type" value="Genomic_DNA"/>
</dbReference>
<evidence type="ECO:0000313" key="10">
    <source>
        <dbReference type="EMBL" id="KAF5358803.1"/>
    </source>
</evidence>
<feature type="region of interest" description="Disordered" evidence="8">
    <location>
        <begin position="562"/>
        <end position="604"/>
    </location>
</feature>
<dbReference type="InterPro" id="IPR053045">
    <property type="entry name" value="Zinc_cluster_trans_reg"/>
</dbReference>
<feature type="region of interest" description="Disordered" evidence="8">
    <location>
        <begin position="104"/>
        <end position="151"/>
    </location>
</feature>
<feature type="compositionally biased region" description="Low complexity" evidence="8">
    <location>
        <begin position="581"/>
        <end position="594"/>
    </location>
</feature>
<evidence type="ECO:0000256" key="7">
    <source>
        <dbReference type="ARBA" id="ARBA00023242"/>
    </source>
</evidence>
<organism evidence="10 11">
    <name type="scientific">Tetrapyrgos nigripes</name>
    <dbReference type="NCBI Taxonomy" id="182062"/>
    <lineage>
        <taxon>Eukaryota</taxon>
        <taxon>Fungi</taxon>
        <taxon>Dikarya</taxon>
        <taxon>Basidiomycota</taxon>
        <taxon>Agaricomycotina</taxon>
        <taxon>Agaricomycetes</taxon>
        <taxon>Agaricomycetidae</taxon>
        <taxon>Agaricales</taxon>
        <taxon>Marasmiineae</taxon>
        <taxon>Marasmiaceae</taxon>
        <taxon>Tetrapyrgos</taxon>
    </lineage>
</organism>
<evidence type="ECO:0000256" key="8">
    <source>
        <dbReference type="SAM" id="MobiDB-lite"/>
    </source>
</evidence>
<evidence type="ECO:0000259" key="9">
    <source>
        <dbReference type="PROSITE" id="PS50048"/>
    </source>
</evidence>
<feature type="compositionally biased region" description="Gly residues" evidence="8">
    <location>
        <begin position="28"/>
        <end position="38"/>
    </location>
</feature>
<accession>A0A8H5G5P3</accession>
<feature type="domain" description="Zn(2)-C6 fungal-type" evidence="9">
    <location>
        <begin position="73"/>
        <end position="102"/>
    </location>
</feature>